<dbReference type="Proteomes" id="UP000324222">
    <property type="component" value="Unassembled WGS sequence"/>
</dbReference>
<evidence type="ECO:0000313" key="2">
    <source>
        <dbReference type="Proteomes" id="UP000324222"/>
    </source>
</evidence>
<name>A0A5B7I6U7_PORTR</name>
<keyword evidence="2" id="KW-1185">Reference proteome</keyword>
<dbReference type="AlphaFoldDB" id="A0A5B7I6U7"/>
<sequence>MESSQHPPELVLLDLVGSKLSFLYVSTIPSCGGGRIGSPGSSGQLGQSVFDYIEKLSGRSPVFHNFLYMGERISDSTVIILCKFVCCDLWDFFV</sequence>
<proteinExistence type="predicted"/>
<comment type="caution">
    <text evidence="1">The sequence shown here is derived from an EMBL/GenBank/DDBJ whole genome shotgun (WGS) entry which is preliminary data.</text>
</comment>
<protein>
    <submittedName>
        <fullName evidence="1">Uncharacterized protein</fullName>
    </submittedName>
</protein>
<dbReference type="EMBL" id="VSRR010043687">
    <property type="protein sequence ID" value="MPC76588.1"/>
    <property type="molecule type" value="Genomic_DNA"/>
</dbReference>
<reference evidence="1 2" key="1">
    <citation type="submission" date="2019-05" db="EMBL/GenBank/DDBJ databases">
        <title>Another draft genome of Portunus trituberculatus and its Hox gene families provides insights of decapod evolution.</title>
        <authorList>
            <person name="Jeong J.-H."/>
            <person name="Song I."/>
            <person name="Kim S."/>
            <person name="Choi T."/>
            <person name="Kim D."/>
            <person name="Ryu S."/>
            <person name="Kim W."/>
        </authorList>
    </citation>
    <scope>NUCLEOTIDE SEQUENCE [LARGE SCALE GENOMIC DNA]</scope>
    <source>
        <tissue evidence="1">Muscle</tissue>
    </source>
</reference>
<organism evidence="1 2">
    <name type="scientific">Portunus trituberculatus</name>
    <name type="common">Swimming crab</name>
    <name type="synonym">Neptunus trituberculatus</name>
    <dbReference type="NCBI Taxonomy" id="210409"/>
    <lineage>
        <taxon>Eukaryota</taxon>
        <taxon>Metazoa</taxon>
        <taxon>Ecdysozoa</taxon>
        <taxon>Arthropoda</taxon>
        <taxon>Crustacea</taxon>
        <taxon>Multicrustacea</taxon>
        <taxon>Malacostraca</taxon>
        <taxon>Eumalacostraca</taxon>
        <taxon>Eucarida</taxon>
        <taxon>Decapoda</taxon>
        <taxon>Pleocyemata</taxon>
        <taxon>Brachyura</taxon>
        <taxon>Eubrachyura</taxon>
        <taxon>Portunoidea</taxon>
        <taxon>Portunidae</taxon>
        <taxon>Portuninae</taxon>
        <taxon>Portunus</taxon>
    </lineage>
</organism>
<gene>
    <name evidence="1" type="ORF">E2C01_071005</name>
</gene>
<evidence type="ECO:0000313" key="1">
    <source>
        <dbReference type="EMBL" id="MPC76588.1"/>
    </source>
</evidence>
<accession>A0A5B7I6U7</accession>